<feature type="domain" description="SLH" evidence="1">
    <location>
        <begin position="62"/>
        <end position="120"/>
    </location>
</feature>
<sequence length="120" mass="12741">MPGTNSSNVDITVIAEGDSTVESGIYHDGGKTIVITREQLASILYRYSKLKGYNATQGGMAVREFSDYSQRSSGAGESASWAVNAGLISGTGNSQLDPKGNATRAQVASILMRYCEEVVR</sequence>
<name>A0A645J499_9ZZZZ</name>
<accession>A0A645J499</accession>
<organism evidence="2">
    <name type="scientific">bioreactor metagenome</name>
    <dbReference type="NCBI Taxonomy" id="1076179"/>
    <lineage>
        <taxon>unclassified sequences</taxon>
        <taxon>metagenomes</taxon>
        <taxon>ecological metagenomes</taxon>
    </lineage>
</organism>
<protein>
    <recommendedName>
        <fullName evidence="1">SLH domain-containing protein</fullName>
    </recommendedName>
</protein>
<dbReference type="Pfam" id="PF00395">
    <property type="entry name" value="SLH"/>
    <property type="match status" value="1"/>
</dbReference>
<evidence type="ECO:0000259" key="1">
    <source>
        <dbReference type="PROSITE" id="PS51272"/>
    </source>
</evidence>
<gene>
    <name evidence="2" type="ORF">SDC9_205920</name>
</gene>
<dbReference type="AlphaFoldDB" id="A0A645J499"/>
<dbReference type="InterPro" id="IPR001119">
    <property type="entry name" value="SLH_dom"/>
</dbReference>
<dbReference type="EMBL" id="VSSQ01130657">
    <property type="protein sequence ID" value="MPN58217.1"/>
    <property type="molecule type" value="Genomic_DNA"/>
</dbReference>
<dbReference type="PROSITE" id="PS51272">
    <property type="entry name" value="SLH"/>
    <property type="match status" value="1"/>
</dbReference>
<comment type="caution">
    <text evidence="2">The sequence shown here is derived from an EMBL/GenBank/DDBJ whole genome shotgun (WGS) entry which is preliminary data.</text>
</comment>
<proteinExistence type="predicted"/>
<reference evidence="2" key="1">
    <citation type="submission" date="2019-08" db="EMBL/GenBank/DDBJ databases">
        <authorList>
            <person name="Kucharzyk K."/>
            <person name="Murdoch R.W."/>
            <person name="Higgins S."/>
            <person name="Loffler F."/>
        </authorList>
    </citation>
    <scope>NUCLEOTIDE SEQUENCE</scope>
</reference>
<evidence type="ECO:0000313" key="2">
    <source>
        <dbReference type="EMBL" id="MPN58217.1"/>
    </source>
</evidence>